<dbReference type="RefSeq" id="WP_091505419.1">
    <property type="nucleotide sequence ID" value="NZ_FORP01000004.1"/>
</dbReference>
<proteinExistence type="predicted"/>
<organism evidence="2 3">
    <name type="scientific">Amycolatopsis sacchari</name>
    <dbReference type="NCBI Taxonomy" id="115433"/>
    <lineage>
        <taxon>Bacteria</taxon>
        <taxon>Bacillati</taxon>
        <taxon>Actinomycetota</taxon>
        <taxon>Actinomycetes</taxon>
        <taxon>Pseudonocardiales</taxon>
        <taxon>Pseudonocardiaceae</taxon>
        <taxon>Amycolatopsis</taxon>
    </lineage>
</organism>
<dbReference type="Pfam" id="PF03435">
    <property type="entry name" value="Sacchrp_dh_NADP"/>
    <property type="match status" value="1"/>
</dbReference>
<gene>
    <name evidence="2" type="ORF">SAMN05421835_104221</name>
</gene>
<dbReference type="PANTHER" id="PTHR43781:SF1">
    <property type="entry name" value="SACCHAROPINE DEHYDROGENASE"/>
    <property type="match status" value="1"/>
</dbReference>
<protein>
    <submittedName>
        <fullName evidence="2">Uncharacterized conserved protein</fullName>
    </submittedName>
</protein>
<dbReference type="OrthoDB" id="4420885at2"/>
<accession>A0A1I3Q988</accession>
<feature type="domain" description="Saccharopine dehydrogenase NADP binding" evidence="1">
    <location>
        <begin position="4"/>
        <end position="121"/>
    </location>
</feature>
<dbReference type="InterPro" id="IPR036291">
    <property type="entry name" value="NAD(P)-bd_dom_sf"/>
</dbReference>
<dbReference type="InterPro" id="IPR005097">
    <property type="entry name" value="Sacchrp_dh_NADP-bd"/>
</dbReference>
<evidence type="ECO:0000313" key="2">
    <source>
        <dbReference type="EMBL" id="SFJ29947.1"/>
    </source>
</evidence>
<dbReference type="Proteomes" id="UP000199025">
    <property type="component" value="Unassembled WGS sequence"/>
</dbReference>
<dbReference type="PANTHER" id="PTHR43781">
    <property type="entry name" value="SACCHAROPINE DEHYDROGENASE"/>
    <property type="match status" value="1"/>
</dbReference>
<dbReference type="STRING" id="115433.SAMN05421835_104221"/>
<name>A0A1I3Q988_9PSEU</name>
<sequence>MSGIWVLGGTGRTGRVIAEELLARGLSPVLVGRDQARLDELAEKLGARTRVVVSASAVPAAVAEERPAVVVNTIGPFTGTALPIARACLRGTHYLDLSNELTAVTGVLDLHEEAVAAGSCLVPGAGFGVLGTESVVLRLCAGQPAPERVRVDAVASVAMEEGIFGEALAASLLDGLTGGSRRYAGGRLVRARLGSGFERLTLPDGTTVGTTAWPSGELEVARRVSGAPDVVAATGAMPSGRLVRALLPGVAALVSVPPLRRALKRRLAAMRVKARPAPREFTWAHARAWWPDGSTREGWLRAGEGMAFTAAVAAEVAARLARGEGRPGARTPGAMFGPELAEAAGGRFVPGA</sequence>
<evidence type="ECO:0000313" key="3">
    <source>
        <dbReference type="Proteomes" id="UP000199025"/>
    </source>
</evidence>
<dbReference type="Gene3D" id="3.40.50.720">
    <property type="entry name" value="NAD(P)-binding Rossmann-like Domain"/>
    <property type="match status" value="1"/>
</dbReference>
<dbReference type="SUPFAM" id="SSF51735">
    <property type="entry name" value="NAD(P)-binding Rossmann-fold domains"/>
    <property type="match status" value="1"/>
</dbReference>
<dbReference type="AlphaFoldDB" id="A0A1I3Q988"/>
<reference evidence="2 3" key="1">
    <citation type="submission" date="2016-10" db="EMBL/GenBank/DDBJ databases">
        <authorList>
            <person name="de Groot N.N."/>
        </authorList>
    </citation>
    <scope>NUCLEOTIDE SEQUENCE [LARGE SCALE GENOMIC DNA]</scope>
    <source>
        <strain evidence="2 3">DSM 44468</strain>
    </source>
</reference>
<dbReference type="EMBL" id="FORP01000004">
    <property type="protein sequence ID" value="SFJ29947.1"/>
    <property type="molecule type" value="Genomic_DNA"/>
</dbReference>
<keyword evidence="3" id="KW-1185">Reference proteome</keyword>
<evidence type="ECO:0000259" key="1">
    <source>
        <dbReference type="Pfam" id="PF03435"/>
    </source>
</evidence>